<keyword evidence="6" id="KW-1185">Reference proteome</keyword>
<evidence type="ECO:0000256" key="1">
    <source>
        <dbReference type="ARBA" id="ARBA00022741"/>
    </source>
</evidence>
<dbReference type="Gene3D" id="3.30.230.10">
    <property type="match status" value="1"/>
</dbReference>
<dbReference type="PANTHER" id="PTHR43261:SF6">
    <property type="entry name" value="ELONGATION FACTOR G-LIKE PROTEIN"/>
    <property type="match status" value="1"/>
</dbReference>
<evidence type="ECO:0000313" key="5">
    <source>
        <dbReference type="EMBL" id="BEH02938.1"/>
    </source>
</evidence>
<dbReference type="InterPro" id="IPR000795">
    <property type="entry name" value="T_Tr_GTP-bd_dom"/>
</dbReference>
<dbReference type="InterPro" id="IPR005225">
    <property type="entry name" value="Small_GTP-bd"/>
</dbReference>
<dbReference type="InterPro" id="IPR000640">
    <property type="entry name" value="EFG_V-like"/>
</dbReference>
<dbReference type="InterPro" id="IPR014721">
    <property type="entry name" value="Ribsml_uS5_D2-typ_fold_subgr"/>
</dbReference>
<dbReference type="Pfam" id="PF03764">
    <property type="entry name" value="EFG_IV"/>
    <property type="match status" value="1"/>
</dbReference>
<dbReference type="Gene3D" id="3.40.50.300">
    <property type="entry name" value="P-loop containing nucleotide triphosphate hydrolases"/>
    <property type="match status" value="1"/>
</dbReference>
<dbReference type="Proteomes" id="UP001431656">
    <property type="component" value="Chromosome"/>
</dbReference>
<reference evidence="5" key="1">
    <citation type="journal article" date="2024" name="Int. J. Syst. Evol. Microbiol.">
        <title>Brooklawnia propionicigenes sp. nov., a facultatively anaerobic, propionate-producing bacterium isolated from a methanogenic reactor treating waste from cattle farms.</title>
        <authorList>
            <person name="Akita Y."/>
            <person name="Ueki A."/>
            <person name="Tonouchi A."/>
            <person name="Sugawara Y."/>
            <person name="Honma S."/>
            <person name="Kaku N."/>
            <person name="Ueki K."/>
        </authorList>
    </citation>
    <scope>NUCLEOTIDE SEQUENCE</scope>
    <source>
        <strain evidence="5">SH051</strain>
    </source>
</reference>
<protein>
    <submittedName>
        <fullName evidence="5">Elongation factor G-like protein EF-G2</fullName>
    </submittedName>
</protein>
<feature type="domain" description="Translation elongation factor EFG/EF2" evidence="4">
    <location>
        <begin position="476"/>
        <end position="594"/>
    </location>
</feature>
<dbReference type="Pfam" id="PF22042">
    <property type="entry name" value="EF-G_D2"/>
    <property type="match status" value="1"/>
</dbReference>
<dbReference type="Pfam" id="PF00679">
    <property type="entry name" value="EFG_C"/>
    <property type="match status" value="1"/>
</dbReference>
<dbReference type="InterPro" id="IPR035647">
    <property type="entry name" value="EFG_III/V"/>
</dbReference>
<accession>A0AAN0MHJ7</accession>
<dbReference type="SMART" id="SM00889">
    <property type="entry name" value="EFG_IV"/>
    <property type="match status" value="1"/>
</dbReference>
<dbReference type="Gene3D" id="3.30.70.240">
    <property type="match status" value="1"/>
</dbReference>
<dbReference type="GO" id="GO:0005525">
    <property type="term" value="F:GTP binding"/>
    <property type="evidence" value="ECO:0007669"/>
    <property type="project" value="UniProtKB-KW"/>
</dbReference>
<dbReference type="Gene3D" id="2.40.30.10">
    <property type="entry name" value="Translation factors"/>
    <property type="match status" value="1"/>
</dbReference>
<dbReference type="FunFam" id="3.30.70.240:FF:000001">
    <property type="entry name" value="Elongation factor G"/>
    <property type="match status" value="1"/>
</dbReference>
<dbReference type="Gene3D" id="3.30.70.870">
    <property type="entry name" value="Elongation Factor G (Translational Gtpase), domain 3"/>
    <property type="match status" value="1"/>
</dbReference>
<dbReference type="GO" id="GO:0003746">
    <property type="term" value="F:translation elongation factor activity"/>
    <property type="evidence" value="ECO:0007669"/>
    <property type="project" value="UniProtKB-KW"/>
</dbReference>
<dbReference type="SUPFAM" id="SSF54211">
    <property type="entry name" value="Ribosomal protein S5 domain 2-like"/>
    <property type="match status" value="1"/>
</dbReference>
<dbReference type="AlphaFoldDB" id="A0AAN0MHJ7"/>
<keyword evidence="5" id="KW-0648">Protein biosynthesis</keyword>
<evidence type="ECO:0000259" key="3">
    <source>
        <dbReference type="SMART" id="SM00838"/>
    </source>
</evidence>
<dbReference type="NCBIfam" id="TIGR00231">
    <property type="entry name" value="small_GTP"/>
    <property type="match status" value="1"/>
</dbReference>
<keyword evidence="2" id="KW-0342">GTP-binding</keyword>
<dbReference type="SUPFAM" id="SSF52540">
    <property type="entry name" value="P-loop containing nucleoside triphosphate hydrolases"/>
    <property type="match status" value="1"/>
</dbReference>
<dbReference type="FunFam" id="3.30.230.10:FF:000003">
    <property type="entry name" value="Elongation factor G"/>
    <property type="match status" value="1"/>
</dbReference>
<dbReference type="InterPro" id="IPR009000">
    <property type="entry name" value="Transl_B-barrel_sf"/>
</dbReference>
<sequence length="687" mass="74124">MTSPADIRNVVLVGSAGSGKTTLFENLIKTRIPGYRGEKESAERSAALTLATITTGQSTVINLLDAPGNPDYVGELRAGLRAADAALFVVSAADGIDAITQILWSECAGAGVPRAIVVTKLDTEHASFEQTVQRCQEIFGAGVHPSYLPFVGEDDQIVGNLSLLSQKVHDYSSGTRVARAASPAELAAIADFRTDYVESIITESEDDELLERYFEGDELAVDEVVTNLMKALYHGKFYPVIPVTTTGVGTEELIGVIDRGFPTPLRYQPPMMADLSGDPIDPPEVDPDGPVLAEVIRTTSDPYAGRQSMVRVFSGTLRPDSAVHIAGHREQLQGVTNSHHPDHDDEERVGLLSAPNGLDLYPKESAIAGEIVMVAKLATAETGDTISDPGHPVVIEPWLLPEPLLPVAIRAASRNDEDKLAGALQRLVVEDITIRLERAARTDQLLLWTMGQAHQDLLMNRLRDKYGVNIVADQIRTALRETFIAPATAHGRHVKQSGGHGQYAVCDIRVEPNERGAGFEFIDRVVGGAVPRQFIPSVEKGVRAQLEKGTLTGYPMVDVKVTLYDGKAHSVDSSDMAFQSAGALALKEAASASTVTLLEPVDEVTVTVSDEYLGSVMTDLSNRRGQVLGTDANDEGKSIVRALVPQSELSRYAIDLRGLARGSGSFTRVFHGYELMPQNLVQEYMKS</sequence>
<dbReference type="InterPro" id="IPR005517">
    <property type="entry name" value="Transl_elong_EFG/EF2_IV"/>
</dbReference>
<feature type="domain" description="Elongation factor EFG" evidence="3">
    <location>
        <begin position="596"/>
        <end position="684"/>
    </location>
</feature>
<dbReference type="EMBL" id="AP028056">
    <property type="protein sequence ID" value="BEH02938.1"/>
    <property type="molecule type" value="Genomic_DNA"/>
</dbReference>
<dbReference type="GO" id="GO:0003924">
    <property type="term" value="F:GTPase activity"/>
    <property type="evidence" value="ECO:0007669"/>
    <property type="project" value="InterPro"/>
</dbReference>
<dbReference type="Pfam" id="PF00009">
    <property type="entry name" value="GTP_EFTU"/>
    <property type="match status" value="1"/>
</dbReference>
<dbReference type="CDD" id="cd03713">
    <property type="entry name" value="EFG_mtEFG_C"/>
    <property type="match status" value="1"/>
</dbReference>
<organism evidence="5 6">
    <name type="scientific">Brooklawnia propionicigenes</name>
    <dbReference type="NCBI Taxonomy" id="3041175"/>
    <lineage>
        <taxon>Bacteria</taxon>
        <taxon>Bacillati</taxon>
        <taxon>Actinomycetota</taxon>
        <taxon>Actinomycetes</taxon>
        <taxon>Propionibacteriales</taxon>
        <taxon>Propionibacteriaceae</taxon>
        <taxon>Brooklawnia</taxon>
    </lineage>
</organism>
<keyword evidence="5" id="KW-0251">Elongation factor</keyword>
<dbReference type="SUPFAM" id="SSF54980">
    <property type="entry name" value="EF-G C-terminal domain-like"/>
    <property type="match status" value="2"/>
</dbReference>
<evidence type="ECO:0000313" key="6">
    <source>
        <dbReference type="Proteomes" id="UP001431656"/>
    </source>
</evidence>
<dbReference type="InterPro" id="IPR047872">
    <property type="entry name" value="EFG_IV"/>
</dbReference>
<evidence type="ECO:0000259" key="4">
    <source>
        <dbReference type="SMART" id="SM00889"/>
    </source>
</evidence>
<dbReference type="NCBIfam" id="NF009377">
    <property type="entry name" value="PRK12740.1-1"/>
    <property type="match status" value="1"/>
</dbReference>
<dbReference type="KEGG" id="broo:brsh051_22190"/>
<dbReference type="GO" id="GO:0032790">
    <property type="term" value="P:ribosome disassembly"/>
    <property type="evidence" value="ECO:0007669"/>
    <property type="project" value="TreeGrafter"/>
</dbReference>
<dbReference type="InterPro" id="IPR027417">
    <property type="entry name" value="P-loop_NTPase"/>
</dbReference>
<keyword evidence="1" id="KW-0547">Nucleotide-binding</keyword>
<name>A0AAN0MHJ7_9ACTN</name>
<dbReference type="NCBIfam" id="NF009381">
    <property type="entry name" value="PRK12740.1-5"/>
    <property type="match status" value="1"/>
</dbReference>
<dbReference type="SMART" id="SM00838">
    <property type="entry name" value="EFG_C"/>
    <property type="match status" value="1"/>
</dbReference>
<dbReference type="InterPro" id="IPR035649">
    <property type="entry name" value="EFG_V"/>
</dbReference>
<dbReference type="InterPro" id="IPR020568">
    <property type="entry name" value="Ribosomal_Su5_D2-typ_SF"/>
</dbReference>
<dbReference type="PANTHER" id="PTHR43261">
    <property type="entry name" value="TRANSLATION ELONGATION FACTOR G-RELATED"/>
    <property type="match status" value="1"/>
</dbReference>
<evidence type="ECO:0000256" key="2">
    <source>
        <dbReference type="ARBA" id="ARBA00023134"/>
    </source>
</evidence>
<proteinExistence type="predicted"/>
<dbReference type="CDD" id="cd01434">
    <property type="entry name" value="EFG_mtEFG1_IV"/>
    <property type="match status" value="1"/>
</dbReference>
<gene>
    <name evidence="5" type="ORF">brsh051_22190</name>
</gene>
<dbReference type="InterPro" id="IPR053905">
    <property type="entry name" value="EF-G-like_DII"/>
</dbReference>
<dbReference type="SUPFAM" id="SSF50447">
    <property type="entry name" value="Translation proteins"/>
    <property type="match status" value="1"/>
</dbReference>
<dbReference type="InterPro" id="IPR041095">
    <property type="entry name" value="EFG_II"/>
</dbReference>
<dbReference type="Pfam" id="PF14492">
    <property type="entry name" value="EFG_III"/>
    <property type="match status" value="1"/>
</dbReference>